<protein>
    <recommendedName>
        <fullName evidence="2">Chemotaxis protein CheW</fullName>
    </recommendedName>
</protein>
<evidence type="ECO:0000313" key="6">
    <source>
        <dbReference type="Proteomes" id="UP000030475"/>
    </source>
</evidence>
<dbReference type="Proteomes" id="UP000030475">
    <property type="component" value="Unassembled WGS sequence"/>
</dbReference>
<comment type="caution">
    <text evidence="5">The sequence shown here is derived from an EMBL/GenBank/DDBJ whole genome shotgun (WGS) entry which is preliminary data.</text>
</comment>
<dbReference type="InterPro" id="IPR039315">
    <property type="entry name" value="CheW"/>
</dbReference>
<evidence type="ECO:0000256" key="1">
    <source>
        <dbReference type="ARBA" id="ARBA00004496"/>
    </source>
</evidence>
<organism evidence="5 6">
    <name type="scientific">Burkholderia pseudomallei</name>
    <name type="common">Pseudomonas pseudomallei</name>
    <dbReference type="NCBI Taxonomy" id="28450"/>
    <lineage>
        <taxon>Bacteria</taxon>
        <taxon>Pseudomonadati</taxon>
        <taxon>Pseudomonadota</taxon>
        <taxon>Betaproteobacteria</taxon>
        <taxon>Burkholderiales</taxon>
        <taxon>Burkholderiaceae</taxon>
        <taxon>Burkholderia</taxon>
        <taxon>pseudomallei group</taxon>
    </lineage>
</organism>
<dbReference type="EMBL" id="JQIM01000009">
    <property type="protein sequence ID" value="KGX11760.1"/>
    <property type="molecule type" value="Genomic_DNA"/>
</dbReference>
<dbReference type="Gene3D" id="2.40.50.180">
    <property type="entry name" value="CheA-289, Domain 4"/>
    <property type="match status" value="1"/>
</dbReference>
<comment type="subcellular location">
    <subcellularLocation>
        <location evidence="1">Cytoplasm</location>
    </subcellularLocation>
</comment>
<evidence type="ECO:0000313" key="5">
    <source>
        <dbReference type="EMBL" id="KGX11760.1"/>
    </source>
</evidence>
<dbReference type="InterPro" id="IPR036061">
    <property type="entry name" value="CheW-like_dom_sf"/>
</dbReference>
<dbReference type="Pfam" id="PF01584">
    <property type="entry name" value="CheW"/>
    <property type="match status" value="1"/>
</dbReference>
<dbReference type="RefSeq" id="WP_004538914.1">
    <property type="nucleotide sequence ID" value="NZ_CAUYGW010000007.1"/>
</dbReference>
<dbReference type="GO" id="GO:0005829">
    <property type="term" value="C:cytosol"/>
    <property type="evidence" value="ECO:0007669"/>
    <property type="project" value="TreeGrafter"/>
</dbReference>
<dbReference type="PANTHER" id="PTHR22617">
    <property type="entry name" value="CHEMOTAXIS SENSOR HISTIDINE KINASE-RELATED"/>
    <property type="match status" value="1"/>
</dbReference>
<dbReference type="GO" id="GO:0006935">
    <property type="term" value="P:chemotaxis"/>
    <property type="evidence" value="ECO:0007669"/>
    <property type="project" value="InterPro"/>
</dbReference>
<accession>A0AA40JGY8</accession>
<evidence type="ECO:0000259" key="4">
    <source>
        <dbReference type="PROSITE" id="PS50851"/>
    </source>
</evidence>
<dbReference type="GO" id="GO:0007165">
    <property type="term" value="P:signal transduction"/>
    <property type="evidence" value="ECO:0007669"/>
    <property type="project" value="InterPro"/>
</dbReference>
<feature type="domain" description="CheW-like" evidence="4">
    <location>
        <begin position="8"/>
        <end position="150"/>
    </location>
</feature>
<dbReference type="PANTHER" id="PTHR22617:SF45">
    <property type="entry name" value="CHEMOTAXIS PROTEIN CHEW"/>
    <property type="match status" value="1"/>
</dbReference>
<sequence length="157" mass="16923">MIETENTQRETLVFRLGAQEYGVDILKVQEIRGYDASSVTSIVTEPHYIKGVINLRGNIVPVIDLRGKFGLGDAQYGGTTVTIILNVSGRTVGIVVDGVSDVVVFKRDQIRPAPALGAAIRAEYVDGLGLLDARMIILLGIERLLMSGDFELPPAVA</sequence>
<dbReference type="SMART" id="SM00260">
    <property type="entry name" value="CheW"/>
    <property type="match status" value="1"/>
</dbReference>
<keyword evidence="3" id="KW-0963">Cytoplasm</keyword>
<dbReference type="SUPFAM" id="SSF50341">
    <property type="entry name" value="CheW-like"/>
    <property type="match status" value="1"/>
</dbReference>
<dbReference type="AlphaFoldDB" id="A0AA40JGY8"/>
<reference evidence="5 6" key="1">
    <citation type="submission" date="2014-08" db="EMBL/GenBank/DDBJ databases">
        <authorList>
            <person name="Bunnell A."/>
            <person name="Chain P.S."/>
            <person name="Chertkov O."/>
            <person name="Currie B.J."/>
            <person name="Daligault H.E."/>
            <person name="Davenport K.W."/>
            <person name="Davis C."/>
            <person name="Gleasner C.D."/>
            <person name="Johnson S.L."/>
            <person name="Kaestli M."/>
            <person name="Koren S."/>
            <person name="Kunde Y.A."/>
            <person name="Mayo M."/>
            <person name="McMurry K.K."/>
            <person name="Price E.P."/>
            <person name="Reitenga K.G."/>
            <person name="Robison R."/>
            <person name="Rosovitz M.J."/>
            <person name="Sarovich D.S."/>
            <person name="Teshima H."/>
        </authorList>
    </citation>
    <scope>NUCLEOTIDE SEQUENCE [LARGE SCALE GENOMIC DNA]</scope>
    <source>
        <strain evidence="5 6">MSHR44</strain>
    </source>
</reference>
<proteinExistence type="predicted"/>
<evidence type="ECO:0000256" key="3">
    <source>
        <dbReference type="ARBA" id="ARBA00022490"/>
    </source>
</evidence>
<dbReference type="PROSITE" id="PS50851">
    <property type="entry name" value="CHEW"/>
    <property type="match status" value="1"/>
</dbReference>
<name>A0AA40JGY8_BURPE</name>
<dbReference type="InterPro" id="IPR002545">
    <property type="entry name" value="CheW-lke_dom"/>
</dbReference>
<gene>
    <name evidence="5" type="ORF">Y036_4991</name>
</gene>
<evidence type="ECO:0000256" key="2">
    <source>
        <dbReference type="ARBA" id="ARBA00021483"/>
    </source>
</evidence>
<dbReference type="Gene3D" id="2.30.30.40">
    <property type="entry name" value="SH3 Domains"/>
    <property type="match status" value="1"/>
</dbReference>